<accession>A0ABM1EKE7</accession>
<reference evidence="11" key="1">
    <citation type="submission" date="2025-08" db="UniProtKB">
        <authorList>
            <consortium name="RefSeq"/>
        </authorList>
    </citation>
    <scope>IDENTIFICATION</scope>
</reference>
<feature type="domain" description="Importin N-terminal" evidence="9">
    <location>
        <begin position="31"/>
        <end position="97"/>
    </location>
</feature>
<protein>
    <submittedName>
        <fullName evidence="11">Exportin-6-like isoform X1</fullName>
    </submittedName>
</protein>
<evidence type="ECO:0000256" key="3">
    <source>
        <dbReference type="ARBA" id="ARBA00009466"/>
    </source>
</evidence>
<evidence type="ECO:0000259" key="9">
    <source>
        <dbReference type="SMART" id="SM00913"/>
    </source>
</evidence>
<evidence type="ECO:0000256" key="2">
    <source>
        <dbReference type="ARBA" id="ARBA00004496"/>
    </source>
</evidence>
<dbReference type="SMART" id="SM00913">
    <property type="entry name" value="IBN_N"/>
    <property type="match status" value="1"/>
</dbReference>
<keyword evidence="6" id="KW-0653">Protein transport</keyword>
<comment type="similarity">
    <text evidence="3">Belongs to the exportin family.</text>
</comment>
<keyword evidence="5" id="KW-0963">Cytoplasm</keyword>
<dbReference type="InterPro" id="IPR013598">
    <property type="entry name" value="Exportin-1/Importin-b-like"/>
</dbReference>
<dbReference type="SUPFAM" id="SSF48371">
    <property type="entry name" value="ARM repeat"/>
    <property type="match status" value="1"/>
</dbReference>
<dbReference type="RefSeq" id="XP_014672668.1">
    <property type="nucleotide sequence ID" value="XM_014817182.1"/>
</dbReference>
<evidence type="ECO:0000313" key="10">
    <source>
        <dbReference type="Proteomes" id="UP000695022"/>
    </source>
</evidence>
<keyword evidence="10" id="KW-1185">Reference proteome</keyword>
<evidence type="ECO:0000256" key="5">
    <source>
        <dbReference type="ARBA" id="ARBA00022490"/>
    </source>
</evidence>
<dbReference type="InterPro" id="IPR011989">
    <property type="entry name" value="ARM-like"/>
</dbReference>
<keyword evidence="7" id="KW-0539">Nucleus</keyword>
<dbReference type="Proteomes" id="UP000695022">
    <property type="component" value="Unplaced"/>
</dbReference>
<dbReference type="PANTHER" id="PTHR21452">
    <property type="entry name" value="EXPORTIN-6"/>
    <property type="match status" value="1"/>
</dbReference>
<dbReference type="InterPro" id="IPR001494">
    <property type="entry name" value="Importin-beta_N"/>
</dbReference>
<name>A0ABM1EKE7_PRICU</name>
<evidence type="ECO:0000313" key="11">
    <source>
        <dbReference type="RefSeq" id="XP_014672668.1"/>
    </source>
</evidence>
<comment type="subcellular location">
    <subcellularLocation>
        <location evidence="2">Cytoplasm</location>
    </subcellularLocation>
    <subcellularLocation>
        <location evidence="1">Nucleus</location>
    </subcellularLocation>
</comment>
<organism evidence="10 11">
    <name type="scientific">Priapulus caudatus</name>
    <name type="common">Priapulid worm</name>
    <dbReference type="NCBI Taxonomy" id="37621"/>
    <lineage>
        <taxon>Eukaryota</taxon>
        <taxon>Metazoa</taxon>
        <taxon>Ecdysozoa</taxon>
        <taxon>Scalidophora</taxon>
        <taxon>Priapulida</taxon>
        <taxon>Priapulimorpha</taxon>
        <taxon>Priapulimorphida</taxon>
        <taxon>Priapulidae</taxon>
        <taxon>Priapulus</taxon>
    </lineage>
</organism>
<evidence type="ECO:0000256" key="7">
    <source>
        <dbReference type="ARBA" id="ARBA00023242"/>
    </source>
</evidence>
<dbReference type="InterPro" id="IPR016024">
    <property type="entry name" value="ARM-type_fold"/>
</dbReference>
<sequence>MAADEESLRSLEALMEEFFSPTTTNEKKRQIEELLNNFSQQRGSWKHCLYFLTNTSNEYVMMFCLTVIENIINRQWISFAGPEKMELRGSLSKFMLSHHDHVPSFIRNKLVKLVVDIGRLDWPHFYPDFFTSIMQLVQQPQTMVLGLILIKTTSEEMISPREDLSVSRKEELRKLLLDQMAIILGNLTVILESTLEKHRHLATATPPPSPSRDSDSRDSLSMFSTSPLHSDDVLSKMFKSLHKDNLESLPPLDADSQSVCMLVLECLSHLFSWIPLSAMITSNLLAAIFHFASFGCEPNLSSCKGTELGVLAMTCINEIMAKNCVPADFEEFLLQMFQQTFQLLQRLTRENTSNVSGSMLTELNENYIEKFTDFLHLFVSIHLRRFESNNRFPVLEFLALLFKYTFKQPTNEGFYNCLEIWSVFLDYLDVLVRNRSVDKLNLLDRYKEALASLVTQLLRKLQFRYNQSQLEELDDETVDDDAETEWQQFLRRCLEVVAKVAELAPDETFALVYRVLQENMVTYLGLEHHIKRDGDQRSLTIKAENDCRRLHCALRDLSSFLQALGRLAHQFIGELLLSRMADGLDIVKSLCHAALYGSKMKLYEITTLASVLQPDFTEANAQTLAALKAYSHWVAQYYAEMQRQGKENDQLATLVTSTMEAITPMLQDNVPEKIMQSAAHLLLSVATTIRPSFLLALETTQTLFTSVSQGALLTLPIQVQLLVYRSLSNVLLLPWPNVPDGEQKWHMRAEHHQNFIKTLMSQYRQLRGVAANDHQLQQQVKPGILQSLKVLGDIVMNVSGEVTKTKQLCYQSVHDCVQVTLHLFPIYIHHPDVSEEMLSFFLALFQSLRVQMGVPFAEQMLETFITLFTKERLAESISHDNLAGIRVVEKFLKILDLIVEEPGSAFKGFLPSIISLCMNEIYPIIAERPSPDVKAALFALLYSILQNNWRYFFKSNILSGLSPQAGAAGNSESEMEHQDQFTAVMQAFGQSFLQPDIAVFKQNIEYLEKLNAKWKLYHKPIFQQMMLFQFLNVLLQVLIYRSHDLLQEEIMVTVYNMAAVDFDRFYNMFLHQFLANCEGLDDSQKTMLARNFPIVQDLPSLSSTIHRFVGDLRYYRLCNSSLPEGSVKF</sequence>
<keyword evidence="4" id="KW-0813">Transport</keyword>
<evidence type="ECO:0000256" key="8">
    <source>
        <dbReference type="SAM" id="MobiDB-lite"/>
    </source>
</evidence>
<evidence type="ECO:0000256" key="4">
    <source>
        <dbReference type="ARBA" id="ARBA00022448"/>
    </source>
</evidence>
<evidence type="ECO:0000256" key="1">
    <source>
        <dbReference type="ARBA" id="ARBA00004123"/>
    </source>
</evidence>
<dbReference type="Gene3D" id="1.25.10.10">
    <property type="entry name" value="Leucine-rich Repeat Variant"/>
    <property type="match status" value="2"/>
</dbReference>
<proteinExistence type="inferred from homology"/>
<dbReference type="InterPro" id="IPR040016">
    <property type="entry name" value="XPO6"/>
</dbReference>
<dbReference type="PANTHER" id="PTHR21452:SF4">
    <property type="entry name" value="EXPORTIN-6"/>
    <property type="match status" value="1"/>
</dbReference>
<dbReference type="GeneID" id="106813124"/>
<gene>
    <name evidence="11" type="primary">LOC106813124</name>
</gene>
<evidence type="ECO:0000256" key="6">
    <source>
        <dbReference type="ARBA" id="ARBA00022927"/>
    </source>
</evidence>
<feature type="region of interest" description="Disordered" evidence="8">
    <location>
        <begin position="200"/>
        <end position="221"/>
    </location>
</feature>
<dbReference type="Pfam" id="PF08389">
    <property type="entry name" value="Xpo1"/>
    <property type="match status" value="1"/>
</dbReference>